<dbReference type="EMBL" id="CP032405">
    <property type="protein sequence ID" value="QRF53602.1"/>
    <property type="molecule type" value="Genomic_DNA"/>
</dbReference>
<dbReference type="RefSeq" id="WP_203016888.1">
    <property type="nucleotide sequence ID" value="NZ_CP032405.1"/>
</dbReference>
<comment type="similarity">
    <text evidence="1">Belongs to the phD/YefM antitoxin family.</text>
</comment>
<dbReference type="Gene3D" id="3.40.1620.10">
    <property type="entry name" value="YefM-like domain"/>
    <property type="match status" value="1"/>
</dbReference>
<evidence type="ECO:0000313" key="3">
    <source>
        <dbReference type="Proteomes" id="UP000596351"/>
    </source>
</evidence>
<dbReference type="Proteomes" id="UP000596351">
    <property type="component" value="Chromosome"/>
</dbReference>
<organism evidence="2 3">
    <name type="scientific">Rhizobium rosettiformans</name>
    <dbReference type="NCBI Taxonomy" id="1368430"/>
    <lineage>
        <taxon>Bacteria</taxon>
        <taxon>Pseudomonadati</taxon>
        <taxon>Pseudomonadota</taxon>
        <taxon>Alphaproteobacteria</taxon>
        <taxon>Hyphomicrobiales</taxon>
        <taxon>Rhizobiaceae</taxon>
        <taxon>Rhizobium/Agrobacterium group</taxon>
        <taxon>Rhizobium</taxon>
    </lineage>
</organism>
<dbReference type="SUPFAM" id="SSF143120">
    <property type="entry name" value="YefM-like"/>
    <property type="match status" value="1"/>
</dbReference>
<proteinExistence type="inferred from homology"/>
<dbReference type="NCBIfam" id="TIGR01552">
    <property type="entry name" value="phd_fam"/>
    <property type="match status" value="1"/>
</dbReference>
<protein>
    <submittedName>
        <fullName evidence="2">Type II toxin-antitoxin system prevent-host-death family antitoxin</fullName>
    </submittedName>
</protein>
<accession>A0ABX7EZT7</accession>
<reference evidence="2 3" key="1">
    <citation type="submission" date="2018-09" db="EMBL/GenBank/DDBJ databases">
        <title>Rhizobium sp. MAE2-X.</title>
        <authorList>
            <person name="Lee Y."/>
            <person name="Jeon C.O."/>
        </authorList>
    </citation>
    <scope>NUCLEOTIDE SEQUENCE [LARGE SCALE GENOMIC DNA]</scope>
    <source>
        <strain evidence="2 3">MAE2-X</strain>
    </source>
</reference>
<gene>
    <name evidence="2" type="ORF">D4A92_20175</name>
</gene>
<dbReference type="InterPro" id="IPR036165">
    <property type="entry name" value="YefM-like_sf"/>
</dbReference>
<keyword evidence="3" id="KW-1185">Reference proteome</keyword>
<name>A0ABX7EZT7_9HYPH</name>
<evidence type="ECO:0000256" key="1">
    <source>
        <dbReference type="ARBA" id="ARBA00009981"/>
    </source>
</evidence>
<sequence>MKTVSLQEATRDLEALADAVERGEVVTVTRDGKPVLDLVPHVEGSAGKSEQKKRGIDWEAMQAHLRSIGVENAVPYIAEDFDDPLPEDFS</sequence>
<evidence type="ECO:0000313" key="2">
    <source>
        <dbReference type="EMBL" id="QRF53602.1"/>
    </source>
</evidence>